<dbReference type="PRINTS" id="PR00080">
    <property type="entry name" value="SDRFAMILY"/>
</dbReference>
<dbReference type="InterPro" id="IPR051935">
    <property type="entry name" value="HSDL2"/>
</dbReference>
<dbReference type="Gene3D" id="3.40.50.720">
    <property type="entry name" value="NAD(P)-binding Rossmann-like Domain"/>
    <property type="match status" value="1"/>
</dbReference>
<dbReference type="InterPro" id="IPR036291">
    <property type="entry name" value="NAD(P)-bd_dom_sf"/>
</dbReference>
<dbReference type="PANTHER" id="PTHR42808:SF4">
    <property type="entry name" value="SHORT CHAIN DEHYDROGENASE"/>
    <property type="match status" value="1"/>
</dbReference>
<comment type="similarity">
    <text evidence="1">Belongs to the short-chain dehydrogenases/reductases (SDR) family.</text>
</comment>
<name>A0A937W3E4_UNCTE</name>
<reference evidence="2" key="1">
    <citation type="submission" date="2019-03" db="EMBL/GenBank/DDBJ databases">
        <title>Lake Tanganyika Metagenome-Assembled Genomes (MAGs).</title>
        <authorList>
            <person name="Tran P."/>
        </authorList>
    </citation>
    <scope>NUCLEOTIDE SEQUENCE</scope>
    <source>
        <strain evidence="2">K_DeepCast_65m_m2_066</strain>
    </source>
</reference>
<dbReference type="Pfam" id="PF00106">
    <property type="entry name" value="adh_short"/>
    <property type="match status" value="1"/>
</dbReference>
<gene>
    <name evidence="2" type="ORF">FJZ47_20995</name>
</gene>
<proteinExistence type="inferred from homology"/>
<comment type="caution">
    <text evidence="2">The sequence shown here is derived from an EMBL/GenBank/DDBJ whole genome shotgun (WGS) entry which is preliminary data.</text>
</comment>
<dbReference type="PANTHER" id="PTHR42808">
    <property type="entry name" value="HYDROXYSTEROID DEHYDROGENASE-LIKE PROTEIN 2"/>
    <property type="match status" value="1"/>
</dbReference>
<evidence type="ECO:0000256" key="1">
    <source>
        <dbReference type="RuleBase" id="RU000363"/>
    </source>
</evidence>
<protein>
    <submittedName>
        <fullName evidence="2">SDR family NAD(P)-dependent oxidoreductase</fullName>
    </submittedName>
</protein>
<dbReference type="SUPFAM" id="SSF51735">
    <property type="entry name" value="NAD(P)-binding Rossmann-fold domains"/>
    <property type="match status" value="1"/>
</dbReference>
<dbReference type="InterPro" id="IPR002347">
    <property type="entry name" value="SDR_fam"/>
</dbReference>
<dbReference type="AlphaFoldDB" id="A0A937W3E4"/>
<accession>A0A937W3E4</accession>
<organism evidence="2 3">
    <name type="scientific">Tectimicrobiota bacterium</name>
    <dbReference type="NCBI Taxonomy" id="2528274"/>
    <lineage>
        <taxon>Bacteria</taxon>
        <taxon>Pseudomonadati</taxon>
        <taxon>Nitrospinota/Tectimicrobiota group</taxon>
        <taxon>Candidatus Tectimicrobiota</taxon>
    </lineage>
</organism>
<sequence>MAALDGPVGLERAPAVREKAMKLAGKVAIIGGASRGIGRDVAVALAAEGAKVVVVARSEVEPDPRLPGTIHQTVADIQAAGGEAIALKADISDEAQVEAMAQCALEAYGRIDILFNNAAVLVPRGILDLPTRHIDLHNRINIKGPILCIRAVLPTMLHQQQGWVINVSSRAAVFPGPGPYKDVAPSRAFMYAATKAAVERLTQGLAMEYQEQGISFNVLSPIGRIRTPGNVFGMTKPGETPEPFEEAIAMGKSTVFICSQSPKTFTGNILFDEDVVRQYDL</sequence>
<evidence type="ECO:0000313" key="2">
    <source>
        <dbReference type="EMBL" id="MBM3226249.1"/>
    </source>
</evidence>
<dbReference type="EMBL" id="VGLS01000840">
    <property type="protein sequence ID" value="MBM3226249.1"/>
    <property type="molecule type" value="Genomic_DNA"/>
</dbReference>
<evidence type="ECO:0000313" key="3">
    <source>
        <dbReference type="Proteomes" id="UP000712673"/>
    </source>
</evidence>
<dbReference type="PRINTS" id="PR00081">
    <property type="entry name" value="GDHRDH"/>
</dbReference>
<dbReference type="Proteomes" id="UP000712673">
    <property type="component" value="Unassembled WGS sequence"/>
</dbReference>